<organism evidence="1 2">
    <name type="scientific">Romboutsia sedimentorum</name>
    <dbReference type="NCBI Taxonomy" id="1368474"/>
    <lineage>
        <taxon>Bacteria</taxon>
        <taxon>Bacillati</taxon>
        <taxon>Bacillota</taxon>
        <taxon>Clostridia</taxon>
        <taxon>Peptostreptococcales</taxon>
        <taxon>Peptostreptococcaceae</taxon>
        <taxon>Romboutsia</taxon>
    </lineage>
</organism>
<protein>
    <submittedName>
        <fullName evidence="1">Uncharacterized protein</fullName>
    </submittedName>
</protein>
<keyword evidence="2" id="KW-1185">Reference proteome</keyword>
<evidence type="ECO:0000313" key="2">
    <source>
        <dbReference type="Proteomes" id="UP001301012"/>
    </source>
</evidence>
<gene>
    <name evidence="1" type="ORF">QOZ84_03470</name>
</gene>
<comment type="caution">
    <text evidence="1">The sequence shown here is derived from an EMBL/GenBank/DDBJ whole genome shotgun (WGS) entry which is preliminary data.</text>
</comment>
<dbReference type="RefSeq" id="WP_284131564.1">
    <property type="nucleotide sequence ID" value="NZ_JASKYM010000001.1"/>
</dbReference>
<dbReference type="EMBL" id="JASKYM010000001">
    <property type="protein sequence ID" value="MDK2562597.1"/>
    <property type="molecule type" value="Genomic_DNA"/>
</dbReference>
<accession>A0ABT7E7C7</accession>
<evidence type="ECO:0000313" key="1">
    <source>
        <dbReference type="EMBL" id="MDK2562597.1"/>
    </source>
</evidence>
<name>A0ABT7E7C7_9FIRM</name>
<proteinExistence type="predicted"/>
<dbReference type="Proteomes" id="UP001301012">
    <property type="component" value="Unassembled WGS sequence"/>
</dbReference>
<reference evidence="1 2" key="1">
    <citation type="submission" date="2023-05" db="EMBL/GenBank/DDBJ databases">
        <title>Rombocin, a short stable natural nisin variant, displays selective antimicrobial activity against Listeria monocytogenes and employs dual mode of action to kill target bacterial strains.</title>
        <authorList>
            <person name="Wambui J."/>
            <person name="Stephan R."/>
            <person name="Kuipers O.P."/>
        </authorList>
    </citation>
    <scope>NUCLEOTIDE SEQUENCE [LARGE SCALE GENOMIC DNA]</scope>
    <source>
        <strain evidence="1 2">RC002</strain>
    </source>
</reference>
<sequence length="267" mass="31683">MIKNFINRVKNLVEQNKEIIKQTTVPDVCEEKTIKEKVEYIKKCNQEEVKSIEEKIQEPLTEEDKEYIKEIKIKRGQSIKAIDVYTKEPQIFKTHKECSKKLKIPVQYIQENLKYGYTDYLGEAINYLSKELKLSGEEDINYLENTKTPSQILSLLNNKIFTTKMSESKRDEILCSEKIEPIKMHYTFECIDEEYDDYFKKYKSIIKRGGKKKIELVDKKGEVIEIFKSLDECATFINKEKNEVVYMLKHNDTKVGRNEIRYSLRNI</sequence>